<evidence type="ECO:0000256" key="2">
    <source>
        <dbReference type="ARBA" id="ARBA00022643"/>
    </source>
</evidence>
<dbReference type="InterPro" id="IPR011251">
    <property type="entry name" value="Luciferase-like_dom"/>
</dbReference>
<evidence type="ECO:0000256" key="3">
    <source>
        <dbReference type="ARBA" id="ARBA00023002"/>
    </source>
</evidence>
<dbReference type="InterPro" id="IPR016215">
    <property type="entry name" value="NTA_MOA"/>
</dbReference>
<keyword evidence="3 7" id="KW-0560">Oxidoreductase</keyword>
<dbReference type="PIRSF" id="PIRSF000337">
    <property type="entry name" value="NTA_MOA"/>
    <property type="match status" value="1"/>
</dbReference>
<evidence type="ECO:0000256" key="4">
    <source>
        <dbReference type="ARBA" id="ARBA00023033"/>
    </source>
</evidence>
<dbReference type="EC" id="1.14.-.-" evidence="7"/>
<proteinExistence type="inferred from homology"/>
<dbReference type="Gene3D" id="3.20.20.30">
    <property type="entry name" value="Luciferase-like domain"/>
    <property type="match status" value="1"/>
</dbReference>
<comment type="similarity">
    <text evidence="5">Belongs to the NtaA/SnaA/DszA monooxygenase family.</text>
</comment>
<accession>A0ABT9DZC9</accession>
<dbReference type="RefSeq" id="WP_305104117.1">
    <property type="nucleotide sequence ID" value="NZ_JAUTWS010000010.1"/>
</dbReference>
<feature type="domain" description="Luciferase-like" evidence="6">
    <location>
        <begin position="33"/>
        <end position="397"/>
    </location>
</feature>
<dbReference type="PANTHER" id="PTHR30011:SF16">
    <property type="entry name" value="C2H2 FINGER DOMAIN TRANSCRIPTION FACTOR (EUROFUNG)-RELATED"/>
    <property type="match status" value="1"/>
</dbReference>
<evidence type="ECO:0000256" key="5">
    <source>
        <dbReference type="ARBA" id="ARBA00033748"/>
    </source>
</evidence>
<dbReference type="Pfam" id="PF00296">
    <property type="entry name" value="Bac_luciferase"/>
    <property type="match status" value="1"/>
</dbReference>
<sequence>MARRRMHLGFDFSYSHMGGRWRMPGAWPGHTFPDVGMLEEMARIAERGLLDIVFSGDGTGVPDTWRGSRDAAVEWGMNWPRQDLTPYAVAMARVTRHVGFGLTFSSSFMHPYYTARLMNSLDHITGGRIAMNLVASTRRSDFANFGFDGLMDHGDRYDRMEEFTDVCRLLWDSVAPDAMLWDRETGRVGDPAKLRDVRHEGRFFKVSGPLNTPPSPQGRPVLIQAGGSPRGIRASAYVADVVFGGDMALPLQVKQRAALDEALRALGRDPEEVGILWQTPIVVAETEREALARRELLLTSIPPEAVGAYLSYNSGYDFSTLPERFTLRELHAEIVAGQASPMGFLHELMATLGPGAELTRAEFLEHGLREATAYDRTLAGSPAQLADRLEEMFEATGSRGGFMLGHTVSMPPDLIGIADHLVPELQRRGRFRTEYRYRTLKENLLES</sequence>
<dbReference type="SUPFAM" id="SSF51679">
    <property type="entry name" value="Bacterial luciferase-like"/>
    <property type="match status" value="1"/>
</dbReference>
<dbReference type="NCBIfam" id="TIGR03860">
    <property type="entry name" value="FMN_nitrolo"/>
    <property type="match status" value="1"/>
</dbReference>
<keyword evidence="8" id="KW-1185">Reference proteome</keyword>
<evidence type="ECO:0000313" key="8">
    <source>
        <dbReference type="Proteomes" id="UP001243009"/>
    </source>
</evidence>
<protein>
    <submittedName>
        <fullName evidence="7">NtaA/DmoA family FMN-dependent monooxygenase</fullName>
        <ecNumber evidence="7">1.14.-.-</ecNumber>
    </submittedName>
</protein>
<dbReference type="Proteomes" id="UP001243009">
    <property type="component" value="Unassembled WGS sequence"/>
</dbReference>
<reference evidence="7 8" key="1">
    <citation type="submission" date="2023-08" db="EMBL/GenBank/DDBJ databases">
        <title>The draft genome sequence of Paracraurococcus sp. LOR1-02.</title>
        <authorList>
            <person name="Kingkaew E."/>
            <person name="Tanasupawat S."/>
        </authorList>
    </citation>
    <scope>NUCLEOTIDE SEQUENCE [LARGE SCALE GENOMIC DNA]</scope>
    <source>
        <strain evidence="7 8">LOR1-02</strain>
    </source>
</reference>
<dbReference type="PANTHER" id="PTHR30011">
    <property type="entry name" value="ALKANESULFONATE MONOOXYGENASE-RELATED"/>
    <property type="match status" value="1"/>
</dbReference>
<dbReference type="InterPro" id="IPR051260">
    <property type="entry name" value="Diverse_substr_monoxygenases"/>
</dbReference>
<dbReference type="EMBL" id="JAUTWS010000010">
    <property type="protein sequence ID" value="MDO9709255.1"/>
    <property type="molecule type" value="Genomic_DNA"/>
</dbReference>
<evidence type="ECO:0000313" key="7">
    <source>
        <dbReference type="EMBL" id="MDO9709255.1"/>
    </source>
</evidence>
<keyword evidence="1" id="KW-0285">Flavoprotein</keyword>
<evidence type="ECO:0000259" key="6">
    <source>
        <dbReference type="Pfam" id="PF00296"/>
    </source>
</evidence>
<evidence type="ECO:0000256" key="1">
    <source>
        <dbReference type="ARBA" id="ARBA00022630"/>
    </source>
</evidence>
<keyword evidence="2" id="KW-0288">FMN</keyword>
<gene>
    <name evidence="7" type="ORF">Q7A36_12950</name>
</gene>
<dbReference type="GO" id="GO:0004497">
    <property type="term" value="F:monooxygenase activity"/>
    <property type="evidence" value="ECO:0007669"/>
    <property type="project" value="UniProtKB-KW"/>
</dbReference>
<name>A0ABT9DZC9_9PROT</name>
<keyword evidence="4 7" id="KW-0503">Monooxygenase</keyword>
<comment type="caution">
    <text evidence="7">The sequence shown here is derived from an EMBL/GenBank/DDBJ whole genome shotgun (WGS) entry which is preliminary data.</text>
</comment>
<organism evidence="7 8">
    <name type="scientific">Paracraurococcus lichenis</name>
    <dbReference type="NCBI Taxonomy" id="3064888"/>
    <lineage>
        <taxon>Bacteria</taxon>
        <taxon>Pseudomonadati</taxon>
        <taxon>Pseudomonadota</taxon>
        <taxon>Alphaproteobacteria</taxon>
        <taxon>Acetobacterales</taxon>
        <taxon>Roseomonadaceae</taxon>
        <taxon>Paracraurococcus</taxon>
    </lineage>
</organism>
<dbReference type="InterPro" id="IPR036661">
    <property type="entry name" value="Luciferase-like_sf"/>
</dbReference>